<organism evidence="3 4">
    <name type="scientific">Chryseobacterium ginsengisoli</name>
    <dbReference type="NCBI Taxonomy" id="363853"/>
    <lineage>
        <taxon>Bacteria</taxon>
        <taxon>Pseudomonadati</taxon>
        <taxon>Bacteroidota</taxon>
        <taxon>Flavobacteriia</taxon>
        <taxon>Flavobacteriales</taxon>
        <taxon>Weeksellaceae</taxon>
        <taxon>Chryseobacterium group</taxon>
        <taxon>Chryseobacterium</taxon>
    </lineage>
</organism>
<evidence type="ECO:0000313" key="3">
    <source>
        <dbReference type="EMBL" id="GAA5101481.1"/>
    </source>
</evidence>
<dbReference type="Proteomes" id="UP001500353">
    <property type="component" value="Unassembled WGS sequence"/>
</dbReference>
<feature type="coiled-coil region" evidence="1">
    <location>
        <begin position="79"/>
        <end position="114"/>
    </location>
</feature>
<evidence type="ECO:0000313" key="4">
    <source>
        <dbReference type="Proteomes" id="UP001500353"/>
    </source>
</evidence>
<sequence>MNRGKILSKNNLKYMKTKIALMTALMAFSYTFAQENPHANPSMKSYSRKIDSIVVSEKIKMNKELDDVDKNFNNNKINIDEKQKQRAEIASKYEQSINEKVDSQKSELEEATREMVKDAVLKPNDSSRRGKNQIIFGLGGIKSRMDTEKKTPKDFLSSWEYSVALVGTSYASKDNPFKFYDKSSDIKNVVFNSSSFAIRYENQLGGFKSPVFYRLGVAYRWDQVKPKYGQVFTQDNNTLAIKDFTKGNLKETHLDNHYIFVPVDFRFVLNPKYIDYDGVKYLDNRKSQFSIIAGIYGGVRVTSNIYNKYSNEFSNRIVERERLTHGVNDFVVGGKLGIGYAGFNIYVQKDFTPTFNNNANLTHKYGLQIGIELLNVNF</sequence>
<keyword evidence="4" id="KW-1185">Reference proteome</keyword>
<name>A0ABP9MTF7_9FLAO</name>
<gene>
    <name evidence="3" type="ORF">GCM10023210_41350</name>
</gene>
<proteinExistence type="predicted"/>
<evidence type="ECO:0000256" key="2">
    <source>
        <dbReference type="SAM" id="SignalP"/>
    </source>
</evidence>
<reference evidence="4" key="1">
    <citation type="journal article" date="2019" name="Int. J. Syst. Evol. Microbiol.">
        <title>The Global Catalogue of Microorganisms (GCM) 10K type strain sequencing project: providing services to taxonomists for standard genome sequencing and annotation.</title>
        <authorList>
            <consortium name="The Broad Institute Genomics Platform"/>
            <consortium name="The Broad Institute Genome Sequencing Center for Infectious Disease"/>
            <person name="Wu L."/>
            <person name="Ma J."/>
        </authorList>
    </citation>
    <scope>NUCLEOTIDE SEQUENCE [LARGE SCALE GENOMIC DNA]</scope>
    <source>
        <strain evidence="4">JCM 18019</strain>
    </source>
</reference>
<dbReference type="EMBL" id="BAABHX010000009">
    <property type="protein sequence ID" value="GAA5101481.1"/>
    <property type="molecule type" value="Genomic_DNA"/>
</dbReference>
<keyword evidence="1" id="KW-0175">Coiled coil</keyword>
<feature type="signal peptide" evidence="2">
    <location>
        <begin position="1"/>
        <end position="33"/>
    </location>
</feature>
<comment type="caution">
    <text evidence="3">The sequence shown here is derived from an EMBL/GenBank/DDBJ whole genome shotgun (WGS) entry which is preliminary data.</text>
</comment>
<protein>
    <recommendedName>
        <fullName evidence="5">Outer membrane protein beta-barrel domain-containing protein</fullName>
    </recommendedName>
</protein>
<accession>A0ABP9MTF7</accession>
<feature type="chain" id="PRO_5046535340" description="Outer membrane protein beta-barrel domain-containing protein" evidence="2">
    <location>
        <begin position="34"/>
        <end position="378"/>
    </location>
</feature>
<keyword evidence="2" id="KW-0732">Signal</keyword>
<evidence type="ECO:0008006" key="5">
    <source>
        <dbReference type="Google" id="ProtNLM"/>
    </source>
</evidence>
<evidence type="ECO:0000256" key="1">
    <source>
        <dbReference type="SAM" id="Coils"/>
    </source>
</evidence>